<evidence type="ECO:0000256" key="1">
    <source>
        <dbReference type="SAM" id="SignalP"/>
    </source>
</evidence>
<dbReference type="EMBL" id="JWLZ01000001">
    <property type="protein sequence ID" value="KHT65602.1"/>
    <property type="molecule type" value="Genomic_DNA"/>
</dbReference>
<dbReference type="Proteomes" id="UP000031278">
    <property type="component" value="Unassembled WGS sequence"/>
</dbReference>
<comment type="caution">
    <text evidence="2">The sequence shown here is derived from an EMBL/GenBank/DDBJ whole genome shotgun (WGS) entry which is preliminary data.</text>
</comment>
<gene>
    <name evidence="2" type="ORF">RJ45_00180</name>
</gene>
<evidence type="ECO:0000313" key="3">
    <source>
        <dbReference type="Proteomes" id="UP000031278"/>
    </source>
</evidence>
<feature type="chain" id="PRO_5002142021" description="Hemolysin" evidence="1">
    <location>
        <begin position="21"/>
        <end position="71"/>
    </location>
</feature>
<sequence length="71" mass="7868">MKWFISMSVALLIAVPSAMAAQEASPSLAEIQQACKLKQVTHRCEVVTDKQTIKGICIDAKWYGLICSERK</sequence>
<dbReference type="AlphaFoldDB" id="A0A0B9H9S4"/>
<dbReference type="RefSeq" id="WP_039456034.1">
    <property type="nucleotide sequence ID" value="NZ_JWLZ01000001.1"/>
</dbReference>
<reference evidence="2 3" key="1">
    <citation type="submission" date="2014-12" db="EMBL/GenBank/DDBJ databases">
        <title>Genome sequencing of Photobacterium gaetbulicola AD005a.</title>
        <authorList>
            <person name="Adrian T.G.S."/>
            <person name="Chan K.G."/>
        </authorList>
    </citation>
    <scope>NUCLEOTIDE SEQUENCE [LARGE SCALE GENOMIC DNA]</scope>
    <source>
        <strain evidence="2 3">AD005a</strain>
    </source>
</reference>
<keyword evidence="1" id="KW-0732">Signal</keyword>
<evidence type="ECO:0000313" key="2">
    <source>
        <dbReference type="EMBL" id="KHT65602.1"/>
    </source>
</evidence>
<protein>
    <recommendedName>
        <fullName evidence="4">Hemolysin</fullName>
    </recommendedName>
</protein>
<name>A0A0B9H9S4_9GAMM</name>
<feature type="signal peptide" evidence="1">
    <location>
        <begin position="1"/>
        <end position="20"/>
    </location>
</feature>
<organism evidence="2 3">
    <name type="scientific">Photobacterium gaetbulicola</name>
    <dbReference type="NCBI Taxonomy" id="1295392"/>
    <lineage>
        <taxon>Bacteria</taxon>
        <taxon>Pseudomonadati</taxon>
        <taxon>Pseudomonadota</taxon>
        <taxon>Gammaproteobacteria</taxon>
        <taxon>Vibrionales</taxon>
        <taxon>Vibrionaceae</taxon>
        <taxon>Photobacterium</taxon>
    </lineage>
</organism>
<accession>A0A0B9H9S4</accession>
<evidence type="ECO:0008006" key="4">
    <source>
        <dbReference type="Google" id="ProtNLM"/>
    </source>
</evidence>
<proteinExistence type="predicted"/>